<keyword evidence="12" id="KW-0378">Hydrolase</keyword>
<dbReference type="GO" id="GO:0008270">
    <property type="term" value="F:zinc ion binding"/>
    <property type="evidence" value="ECO:0007669"/>
    <property type="project" value="InterPro"/>
</dbReference>
<evidence type="ECO:0000256" key="16">
    <source>
        <dbReference type="ARBA" id="ARBA00022989"/>
    </source>
</evidence>
<dbReference type="EC" id="3.4.11.7" evidence="6"/>
<organism evidence="27">
    <name type="scientific">Parasteatoda tepidariorum</name>
    <name type="common">Common house spider</name>
    <name type="synonym">Achaearanea tepidariorum</name>
    <dbReference type="NCBI Taxonomy" id="114398"/>
    <lineage>
        <taxon>Eukaryota</taxon>
        <taxon>Metazoa</taxon>
        <taxon>Ecdysozoa</taxon>
        <taxon>Arthropoda</taxon>
        <taxon>Chelicerata</taxon>
        <taxon>Arachnida</taxon>
        <taxon>Araneae</taxon>
        <taxon>Araneomorphae</taxon>
        <taxon>Entelegynae</taxon>
        <taxon>Araneoidea</taxon>
        <taxon>Theridiidae</taxon>
        <taxon>Parasteatoda</taxon>
    </lineage>
</organism>
<dbReference type="GO" id="GO:0004230">
    <property type="term" value="F:glutamyl aminopeptidase activity"/>
    <property type="evidence" value="ECO:0007669"/>
    <property type="project" value="UniProtKB-EC"/>
</dbReference>
<feature type="binding site" evidence="22">
    <location>
        <position position="479"/>
    </location>
    <ligand>
        <name>Zn(2+)</name>
        <dbReference type="ChEBI" id="CHEBI:29105"/>
        <note>catalytic</note>
    </ligand>
</feature>
<keyword evidence="17" id="KW-0482">Metalloprotease</keyword>
<dbReference type="GO" id="GO:0043171">
    <property type="term" value="P:peptide catabolic process"/>
    <property type="evidence" value="ECO:0007669"/>
    <property type="project" value="TreeGrafter"/>
</dbReference>
<keyword evidence="14" id="KW-0106">Calcium</keyword>
<keyword evidence="9" id="KW-0645">Protease</keyword>
<dbReference type="GO" id="GO:0042277">
    <property type="term" value="F:peptide binding"/>
    <property type="evidence" value="ECO:0007669"/>
    <property type="project" value="TreeGrafter"/>
</dbReference>
<name>A0A2L2YEA7_PARTP</name>
<feature type="active site" description="Proton acceptor" evidence="21">
    <location>
        <position position="480"/>
    </location>
</feature>
<evidence type="ECO:0000256" key="19">
    <source>
        <dbReference type="ARBA" id="ARBA00023157"/>
    </source>
</evidence>
<dbReference type="InterPro" id="IPR014782">
    <property type="entry name" value="Peptidase_M1_dom"/>
</dbReference>
<dbReference type="PANTHER" id="PTHR11533">
    <property type="entry name" value="PROTEASE M1 ZINC METALLOPROTEASE"/>
    <property type="match status" value="1"/>
</dbReference>
<evidence type="ECO:0000256" key="22">
    <source>
        <dbReference type="PIRSR" id="PIRSR634016-3"/>
    </source>
</evidence>
<keyword evidence="10" id="KW-0812">Transmembrane</keyword>
<dbReference type="GO" id="GO:0005886">
    <property type="term" value="C:plasma membrane"/>
    <property type="evidence" value="ECO:0007669"/>
    <property type="project" value="UniProtKB-SubCell"/>
</dbReference>
<comment type="subunit">
    <text evidence="5">Homodimer; disulfide-linked.</text>
</comment>
<evidence type="ECO:0000256" key="9">
    <source>
        <dbReference type="ARBA" id="ARBA00022670"/>
    </source>
</evidence>
<feature type="binding site" evidence="22">
    <location>
        <position position="483"/>
    </location>
    <ligand>
        <name>Zn(2+)</name>
        <dbReference type="ChEBI" id="CHEBI:29105"/>
        <note>catalytic</note>
    </ligand>
</feature>
<dbReference type="Pfam" id="PF01433">
    <property type="entry name" value="Peptidase_M1"/>
    <property type="match status" value="1"/>
</dbReference>
<dbReference type="Gene3D" id="2.60.40.1730">
    <property type="entry name" value="tricorn interacting facor f3 domain"/>
    <property type="match status" value="1"/>
</dbReference>
<dbReference type="FunFam" id="1.10.390.10:FF:000013">
    <property type="entry name" value="Aminopeptidase N"/>
    <property type="match status" value="1"/>
</dbReference>
<dbReference type="InterPro" id="IPR050344">
    <property type="entry name" value="Peptidase_M1_aminopeptidases"/>
</dbReference>
<evidence type="ECO:0000256" key="17">
    <source>
        <dbReference type="ARBA" id="ARBA00023049"/>
    </source>
</evidence>
<evidence type="ECO:0000256" key="20">
    <source>
        <dbReference type="ARBA" id="ARBA00023180"/>
    </source>
</evidence>
<dbReference type="InterPro" id="IPR034016">
    <property type="entry name" value="M1_APN-typ"/>
</dbReference>
<protein>
    <recommendedName>
        <fullName evidence="6">glutamyl aminopeptidase</fullName>
        <ecNumber evidence="6">3.4.11.7</ecNumber>
    </recommendedName>
</protein>
<evidence type="ECO:0000259" key="26">
    <source>
        <dbReference type="Pfam" id="PF17900"/>
    </source>
</evidence>
<comment type="similarity">
    <text evidence="4">Belongs to the peptidase M1 family.</text>
</comment>
<dbReference type="GO" id="GO:0005615">
    <property type="term" value="C:extracellular space"/>
    <property type="evidence" value="ECO:0007669"/>
    <property type="project" value="TreeGrafter"/>
</dbReference>
<keyword evidence="13 22" id="KW-0862">Zinc</keyword>
<evidence type="ECO:0000256" key="14">
    <source>
        <dbReference type="ARBA" id="ARBA00022837"/>
    </source>
</evidence>
<dbReference type="InterPro" id="IPR024571">
    <property type="entry name" value="ERAP1-like_C_dom"/>
</dbReference>
<proteinExistence type="evidence at transcript level"/>
<evidence type="ECO:0000256" key="8">
    <source>
        <dbReference type="ARBA" id="ARBA00022475"/>
    </source>
</evidence>
<dbReference type="OrthoDB" id="510539at2759"/>
<dbReference type="AlphaFoldDB" id="A0A2L2YEA7"/>
<dbReference type="GO" id="GO:0006508">
    <property type="term" value="P:proteolysis"/>
    <property type="evidence" value="ECO:0007669"/>
    <property type="project" value="UniProtKB-KW"/>
</dbReference>
<evidence type="ECO:0000256" key="4">
    <source>
        <dbReference type="ARBA" id="ARBA00010136"/>
    </source>
</evidence>
<evidence type="ECO:0000256" key="2">
    <source>
        <dbReference type="ARBA" id="ARBA00004401"/>
    </source>
</evidence>
<keyword evidence="8" id="KW-1003">Cell membrane</keyword>
<feature type="site" description="Transition state stabilizer" evidence="23">
    <location>
        <position position="562"/>
    </location>
</feature>
<dbReference type="InterPro" id="IPR001930">
    <property type="entry name" value="Peptidase_M1"/>
</dbReference>
<dbReference type="InterPro" id="IPR045357">
    <property type="entry name" value="Aminopeptidase_N-like_N"/>
</dbReference>
<dbReference type="Pfam" id="PF11838">
    <property type="entry name" value="ERAP1_C"/>
    <property type="match status" value="2"/>
</dbReference>
<keyword evidence="19" id="KW-1015">Disulfide bond</keyword>
<dbReference type="Gene3D" id="1.10.390.10">
    <property type="entry name" value="Neutral Protease Domain 2"/>
    <property type="match status" value="1"/>
</dbReference>
<dbReference type="InterPro" id="IPR042097">
    <property type="entry name" value="Aminopeptidase_N-like_N_sf"/>
</dbReference>
<evidence type="ECO:0000313" key="27">
    <source>
        <dbReference type="EMBL" id="LAA06473.1"/>
    </source>
</evidence>
<dbReference type="Pfam" id="PF17900">
    <property type="entry name" value="Peptidase_M1_N"/>
    <property type="match status" value="1"/>
</dbReference>
<evidence type="ECO:0000259" key="24">
    <source>
        <dbReference type="Pfam" id="PF01433"/>
    </source>
</evidence>
<comment type="catalytic activity">
    <reaction evidence="1">
        <text>Release of N-terminal glutamate (and to a lesser extent aspartate) from a peptide.</text>
        <dbReference type="EC" id="3.4.11.7"/>
    </reaction>
</comment>
<accession>A0A2L2YEA7</accession>
<evidence type="ECO:0000256" key="18">
    <source>
        <dbReference type="ARBA" id="ARBA00023136"/>
    </source>
</evidence>
<evidence type="ECO:0000256" key="3">
    <source>
        <dbReference type="ARBA" id="ARBA00004609"/>
    </source>
</evidence>
<feature type="domain" description="Peptidase M1 membrane alanine aminopeptidase" evidence="24">
    <location>
        <begin position="409"/>
        <end position="625"/>
    </location>
</feature>
<evidence type="ECO:0000256" key="11">
    <source>
        <dbReference type="ARBA" id="ARBA00022723"/>
    </source>
</evidence>
<dbReference type="PANTHER" id="PTHR11533:SF276">
    <property type="entry name" value="GLUTAMYL AMINOPEPTIDASE"/>
    <property type="match status" value="1"/>
</dbReference>
<evidence type="ECO:0000256" key="7">
    <source>
        <dbReference type="ARBA" id="ARBA00022438"/>
    </source>
</evidence>
<dbReference type="InterPro" id="IPR027268">
    <property type="entry name" value="Peptidase_M4/M1_CTD_sf"/>
</dbReference>
<dbReference type="FunFam" id="2.60.40.1730:FF:000012">
    <property type="entry name" value="Aminopeptidase N"/>
    <property type="match status" value="1"/>
</dbReference>
<dbReference type="CDD" id="cd09601">
    <property type="entry name" value="M1_APN-Q_like"/>
    <property type="match status" value="1"/>
</dbReference>
<evidence type="ECO:0000256" key="10">
    <source>
        <dbReference type="ARBA" id="ARBA00022692"/>
    </source>
</evidence>
<evidence type="ECO:0000256" key="5">
    <source>
        <dbReference type="ARBA" id="ARBA00011748"/>
    </source>
</evidence>
<evidence type="ECO:0000256" key="1">
    <source>
        <dbReference type="ARBA" id="ARBA00001703"/>
    </source>
</evidence>
<evidence type="ECO:0000256" key="12">
    <source>
        <dbReference type="ARBA" id="ARBA00022801"/>
    </source>
</evidence>
<dbReference type="PRINTS" id="PR00756">
    <property type="entry name" value="ALADIPTASE"/>
</dbReference>
<keyword evidence="7 27" id="KW-0031">Aminopeptidase</keyword>
<feature type="binding site" evidence="22">
    <location>
        <position position="502"/>
    </location>
    <ligand>
        <name>Zn(2+)</name>
        <dbReference type="ChEBI" id="CHEBI:29105"/>
        <note>catalytic</note>
    </ligand>
</feature>
<evidence type="ECO:0000256" key="6">
    <source>
        <dbReference type="ARBA" id="ARBA00012567"/>
    </source>
</evidence>
<dbReference type="Gene3D" id="1.25.50.20">
    <property type="match status" value="2"/>
</dbReference>
<reference evidence="27" key="1">
    <citation type="journal article" date="2016" name="Mol. Ecol. Resour.">
        <title>Evaluation of the impact of RNA preservation methods of spiders for de novo transcriptome assembly.</title>
        <authorList>
            <person name="Kono N."/>
            <person name="Nakamura H."/>
            <person name="Ito Y."/>
            <person name="Tomita M."/>
            <person name="Arakawa K."/>
        </authorList>
    </citation>
    <scope>NUCLEOTIDE SEQUENCE</scope>
    <source>
        <tissue evidence="27">Whole body</tissue>
    </source>
</reference>
<comment type="cofactor">
    <cofactor evidence="22">
        <name>Zn(2+)</name>
        <dbReference type="ChEBI" id="CHEBI:29105"/>
    </cofactor>
    <text evidence="22">Binds 1 zinc ion per subunit.</text>
</comment>
<comment type="subcellular location">
    <subcellularLocation>
        <location evidence="3">Cell membrane</location>
        <topology evidence="3">Lipid-anchor</topology>
        <topology evidence="3">GPI-anchor</topology>
    </subcellularLocation>
    <subcellularLocation>
        <location evidence="2">Cell membrane</location>
        <topology evidence="2">Single-pass type II membrane protein</topology>
    </subcellularLocation>
</comment>
<keyword evidence="11 22" id="KW-0479">Metal-binding</keyword>
<sequence>MKGEKLSPELSSLVYEYGVRYLNDEESFLFLWNSYLEETDPFEKSIFIHSLPTVKNISILERLVRFSRNESYFRKSWQVSMLINLAKNPKGHSLVANYIFHNWTDLVRSYGISRVEKLAFDVFSQYQSEKDLDKVREFYGKRRTLKEMERLRSRTLEAIRLRIKWHINFRSTVAKWFQDNVYMPWSSMRLPRHIKPSKYDIMLKPNVSKGSLEGEVRIELMVTQETDYILLHQNGLKITHTECPSAAVDEAFPHKKTDFWVIRFNQTILPGNHLLHLKFRGSFSLDGMGLYHYIHRITGEKRTLLATQFEATYARRVFPCFDEPDFKASFKISIIHDENYTALSNMPQQSREEMGENLVKTVFQESVNMSTYLVCFVVSDFDYLETEYKGKPVRAYAPPDRIQEADRSLKLTVKFLEILEDFFDVPYHLPKLDSVAIPSYTVPGMEHWGIITYNAKRFLEDGNLTSHQMIVERDRVIAHELVHQWFGNLVTMKWWNDVWLNEGVATLIMYVPLGKYYPAITEVDVRKVSKMMCTDSNIDSNPILRNVTTPKEISEIFDAISYEKGGAVMKMLQHTLKDDFRKGLTSFLKKYAFKNADTNDLWEELMNTSSKQRNDVSIAEMMDTWTRQMGFPYVQLKRQGSKLYAEQRWFLRKISDTSAEEIAERPKFSRYGMKWKIPLVYRNLNTGKEETLWLIDRNATFDIDASDEDVVKFNPDFVGFYVVKYDSKDYARLGKKLMDNHEELSTTDRYNVLHDAFLLAETDRLTYDVPMELTKYLRREREALPWTLLRDHFIYFLRMLQGTSQTVTMLKEYVQRLTYDLYEEYVWNTGSKSYFQNRKTSLGSCSYTYPDLEFVPTIVDLACRTGNQKCLHTMHQELQLWMLKQNTSADLSFIFKVAVPHYGNETLWQFLYEEFIDNETSYDEKLLLAEGLVAFTDPSLISKTLDVMMWHPNLDVSLIRALFQGLGDNPIALPILWNYAKSHWLVILNRLEASNSPTVGISVFCDNFKTLSYLGEFVGFLKRIPMINDFVMSGCMEEIQSAINWSEKYEETLKDWVNTMQSLVI</sequence>
<dbReference type="GO" id="GO:0005737">
    <property type="term" value="C:cytoplasm"/>
    <property type="evidence" value="ECO:0007669"/>
    <property type="project" value="TreeGrafter"/>
</dbReference>
<evidence type="ECO:0000256" key="15">
    <source>
        <dbReference type="ARBA" id="ARBA00022968"/>
    </source>
</evidence>
<dbReference type="EMBL" id="IAAA01026037">
    <property type="protein sequence ID" value="LAA06479.1"/>
    <property type="molecule type" value="mRNA"/>
</dbReference>
<evidence type="ECO:0000256" key="21">
    <source>
        <dbReference type="PIRSR" id="PIRSR634016-1"/>
    </source>
</evidence>
<feature type="domain" description="Aminopeptidase N-like N-terminal" evidence="26">
    <location>
        <begin position="195"/>
        <end position="373"/>
    </location>
</feature>
<dbReference type="GO" id="GO:0070006">
    <property type="term" value="F:metalloaminopeptidase activity"/>
    <property type="evidence" value="ECO:0007669"/>
    <property type="project" value="TreeGrafter"/>
</dbReference>
<feature type="domain" description="ERAP1-like C-terminal" evidence="25">
    <location>
        <begin position="711"/>
        <end position="1021"/>
    </location>
</feature>
<evidence type="ECO:0000256" key="13">
    <source>
        <dbReference type="ARBA" id="ARBA00022833"/>
    </source>
</evidence>
<dbReference type="EMBL" id="IAAA01026036">
    <property type="protein sequence ID" value="LAA06473.1"/>
    <property type="molecule type" value="mRNA"/>
</dbReference>
<keyword evidence="18" id="KW-0472">Membrane</keyword>
<dbReference type="SUPFAM" id="SSF55486">
    <property type="entry name" value="Metalloproteases ('zincins'), catalytic domain"/>
    <property type="match status" value="1"/>
</dbReference>
<dbReference type="Gene3D" id="2.60.40.1910">
    <property type="match status" value="1"/>
</dbReference>
<evidence type="ECO:0000259" key="25">
    <source>
        <dbReference type="Pfam" id="PF11838"/>
    </source>
</evidence>
<keyword evidence="16" id="KW-1133">Transmembrane helix</keyword>
<evidence type="ECO:0000256" key="23">
    <source>
        <dbReference type="PIRSR" id="PIRSR634016-4"/>
    </source>
</evidence>
<feature type="domain" description="ERAP1-like C-terminal" evidence="25">
    <location>
        <begin position="3"/>
        <end position="160"/>
    </location>
</feature>
<keyword evidence="15" id="KW-0735">Signal-anchor</keyword>
<keyword evidence="20" id="KW-0325">Glycoprotein</keyword>
<dbReference type="SUPFAM" id="SSF63737">
    <property type="entry name" value="Leukotriene A4 hydrolase N-terminal domain"/>
    <property type="match status" value="1"/>
</dbReference>